<accession>A0AA36DDZ4</accession>
<feature type="chain" id="PRO_5041396543" description="DUF7808 domain-containing protein" evidence="1">
    <location>
        <begin position="18"/>
        <end position="152"/>
    </location>
</feature>
<sequence length="152" mass="17634">MDPKWLLFALFAGCVMAQERHHHEYRRYECTQKATGNGTVCSLTLKKKRNDDSREYHVPVNQGCFEERGFRGAAVLCPLYCPQTGAAYVIAKSPSNNHKCVNLDTYKTEERNGQWFFWRTGKCIDQEMTFELGCHFLIPPEQANVEEFFKKV</sequence>
<dbReference type="Pfam" id="PF25096">
    <property type="entry name" value="DUF7808"/>
    <property type="match status" value="1"/>
</dbReference>
<feature type="domain" description="DUF7808" evidence="2">
    <location>
        <begin position="22"/>
        <end position="148"/>
    </location>
</feature>
<dbReference type="PANTHER" id="PTHR34493:SF4">
    <property type="entry name" value="PROTEIN CBG13422"/>
    <property type="match status" value="1"/>
</dbReference>
<dbReference type="PANTHER" id="PTHR34493">
    <property type="entry name" value="PROTEIN CBG13422-RELATED"/>
    <property type="match status" value="1"/>
</dbReference>
<feature type="non-terminal residue" evidence="3">
    <location>
        <position position="152"/>
    </location>
</feature>
<comment type="caution">
    <text evidence="3">The sequence shown here is derived from an EMBL/GenBank/DDBJ whole genome shotgun (WGS) entry which is preliminary data.</text>
</comment>
<evidence type="ECO:0000313" key="3">
    <source>
        <dbReference type="EMBL" id="CAJ0585984.1"/>
    </source>
</evidence>
<dbReference type="EMBL" id="CATQJA010002707">
    <property type="protein sequence ID" value="CAJ0585984.1"/>
    <property type="molecule type" value="Genomic_DNA"/>
</dbReference>
<evidence type="ECO:0000259" key="2">
    <source>
        <dbReference type="Pfam" id="PF25096"/>
    </source>
</evidence>
<organism evidence="3 4">
    <name type="scientific">Mesorhabditis spiculigera</name>
    <dbReference type="NCBI Taxonomy" id="96644"/>
    <lineage>
        <taxon>Eukaryota</taxon>
        <taxon>Metazoa</taxon>
        <taxon>Ecdysozoa</taxon>
        <taxon>Nematoda</taxon>
        <taxon>Chromadorea</taxon>
        <taxon>Rhabditida</taxon>
        <taxon>Rhabditina</taxon>
        <taxon>Rhabditomorpha</taxon>
        <taxon>Rhabditoidea</taxon>
        <taxon>Rhabditidae</taxon>
        <taxon>Mesorhabditinae</taxon>
        <taxon>Mesorhabditis</taxon>
    </lineage>
</organism>
<name>A0AA36DDZ4_9BILA</name>
<keyword evidence="1" id="KW-0732">Signal</keyword>
<dbReference type="InterPro" id="IPR056710">
    <property type="entry name" value="DUF7808"/>
</dbReference>
<protein>
    <recommendedName>
        <fullName evidence="2">DUF7808 domain-containing protein</fullName>
    </recommendedName>
</protein>
<dbReference type="AlphaFoldDB" id="A0AA36DDZ4"/>
<keyword evidence="4" id="KW-1185">Reference proteome</keyword>
<gene>
    <name evidence="3" type="ORF">MSPICULIGERA_LOCUS23992</name>
</gene>
<reference evidence="3" key="1">
    <citation type="submission" date="2023-06" db="EMBL/GenBank/DDBJ databases">
        <authorList>
            <person name="Delattre M."/>
        </authorList>
    </citation>
    <scope>NUCLEOTIDE SEQUENCE</scope>
    <source>
        <strain evidence="3">AF72</strain>
    </source>
</reference>
<proteinExistence type="predicted"/>
<feature type="signal peptide" evidence="1">
    <location>
        <begin position="1"/>
        <end position="17"/>
    </location>
</feature>
<evidence type="ECO:0000256" key="1">
    <source>
        <dbReference type="SAM" id="SignalP"/>
    </source>
</evidence>
<dbReference type="Proteomes" id="UP001177023">
    <property type="component" value="Unassembled WGS sequence"/>
</dbReference>
<evidence type="ECO:0000313" key="4">
    <source>
        <dbReference type="Proteomes" id="UP001177023"/>
    </source>
</evidence>